<dbReference type="Proteomes" id="UP000186391">
    <property type="component" value="Unassembled WGS sequence"/>
</dbReference>
<keyword evidence="2" id="KW-1185">Reference proteome</keyword>
<gene>
    <name evidence="1" type="ORF">NIES592_17800</name>
</gene>
<sequence>MPQKQKAELIKSDLVAEEFGRLNNYAIEPNNNVMDQLQFGFNSVCRKMNGDVSHDWFCFVPGSSSPD</sequence>
<dbReference type="OrthoDB" id="488598at2"/>
<protein>
    <submittedName>
        <fullName evidence="1">Uncharacterized protein</fullName>
    </submittedName>
</protein>
<accession>A0A1U7GW57</accession>
<dbReference type="AlphaFoldDB" id="A0A1U7GW57"/>
<evidence type="ECO:0000313" key="2">
    <source>
        <dbReference type="Proteomes" id="UP000186391"/>
    </source>
</evidence>
<reference evidence="1 2" key="1">
    <citation type="submission" date="2016-11" db="EMBL/GenBank/DDBJ databases">
        <title>Draft Genome Sequences of Nine Cyanobacterial Strains from Diverse Habitats.</title>
        <authorList>
            <person name="Zhu T."/>
            <person name="Hou S."/>
            <person name="Lu X."/>
            <person name="Hess W.R."/>
        </authorList>
    </citation>
    <scope>NUCLEOTIDE SEQUENCE [LARGE SCALE GENOMIC DNA]</scope>
    <source>
        <strain evidence="1 2">NIES-592</strain>
    </source>
</reference>
<comment type="caution">
    <text evidence="1">The sequence shown here is derived from an EMBL/GenBank/DDBJ whole genome shotgun (WGS) entry which is preliminary data.</text>
</comment>
<name>A0A1U7GW57_9CYAN</name>
<organism evidence="1 2">
    <name type="scientific">Fischerella major NIES-592</name>
    <dbReference type="NCBI Taxonomy" id="210994"/>
    <lineage>
        <taxon>Bacteria</taxon>
        <taxon>Bacillati</taxon>
        <taxon>Cyanobacteriota</taxon>
        <taxon>Cyanophyceae</taxon>
        <taxon>Nostocales</taxon>
        <taxon>Hapalosiphonaceae</taxon>
        <taxon>Fischerella</taxon>
    </lineage>
</organism>
<dbReference type="EMBL" id="MRCA01000011">
    <property type="protein sequence ID" value="OKH12466.1"/>
    <property type="molecule type" value="Genomic_DNA"/>
</dbReference>
<evidence type="ECO:0000313" key="1">
    <source>
        <dbReference type="EMBL" id="OKH12466.1"/>
    </source>
</evidence>
<proteinExistence type="predicted"/>